<dbReference type="EMBL" id="LXQA010441283">
    <property type="protein sequence ID" value="MCI52047.1"/>
    <property type="molecule type" value="Genomic_DNA"/>
</dbReference>
<comment type="caution">
    <text evidence="1">The sequence shown here is derived from an EMBL/GenBank/DDBJ whole genome shotgun (WGS) entry which is preliminary data.</text>
</comment>
<dbReference type="PANTHER" id="PTHR48206:SF1">
    <property type="entry name" value="CHLOROPLAST SENSOR KINASE, CHLOROPLASTIC"/>
    <property type="match status" value="1"/>
</dbReference>
<evidence type="ECO:0000313" key="1">
    <source>
        <dbReference type="EMBL" id="MCI52047.1"/>
    </source>
</evidence>
<dbReference type="Proteomes" id="UP000265520">
    <property type="component" value="Unassembled WGS sequence"/>
</dbReference>
<name>A0A392SUD9_9FABA</name>
<sequence>SNLIEGALLRTRVGGKVAIVSTDAPAGGTLVLIDDDGPDMHYMVTSLSPLLMHFPF</sequence>
<dbReference type="InterPro" id="IPR053334">
    <property type="entry name" value="Chloroplast_Sensor_Kinase"/>
</dbReference>
<reference evidence="1 2" key="1">
    <citation type="journal article" date="2018" name="Front. Plant Sci.">
        <title>Red Clover (Trifolium pratense) and Zigzag Clover (T. medium) - A Picture of Genomic Similarities and Differences.</title>
        <authorList>
            <person name="Dluhosova J."/>
            <person name="Istvanek J."/>
            <person name="Nedelnik J."/>
            <person name="Repkova J."/>
        </authorList>
    </citation>
    <scope>NUCLEOTIDE SEQUENCE [LARGE SCALE GENOMIC DNA]</scope>
    <source>
        <strain evidence="2">cv. 10/8</strain>
        <tissue evidence="1">Leaf</tissue>
    </source>
</reference>
<organism evidence="1 2">
    <name type="scientific">Trifolium medium</name>
    <dbReference type="NCBI Taxonomy" id="97028"/>
    <lineage>
        <taxon>Eukaryota</taxon>
        <taxon>Viridiplantae</taxon>
        <taxon>Streptophyta</taxon>
        <taxon>Embryophyta</taxon>
        <taxon>Tracheophyta</taxon>
        <taxon>Spermatophyta</taxon>
        <taxon>Magnoliopsida</taxon>
        <taxon>eudicotyledons</taxon>
        <taxon>Gunneridae</taxon>
        <taxon>Pentapetalae</taxon>
        <taxon>rosids</taxon>
        <taxon>fabids</taxon>
        <taxon>Fabales</taxon>
        <taxon>Fabaceae</taxon>
        <taxon>Papilionoideae</taxon>
        <taxon>50 kb inversion clade</taxon>
        <taxon>NPAAA clade</taxon>
        <taxon>Hologalegina</taxon>
        <taxon>IRL clade</taxon>
        <taxon>Trifolieae</taxon>
        <taxon>Trifolium</taxon>
    </lineage>
</organism>
<dbReference type="AlphaFoldDB" id="A0A392SUD9"/>
<protein>
    <submittedName>
        <fullName evidence="1">Putative ATP binding protein</fullName>
    </submittedName>
</protein>
<proteinExistence type="predicted"/>
<feature type="non-terminal residue" evidence="1">
    <location>
        <position position="1"/>
    </location>
</feature>
<evidence type="ECO:0000313" key="2">
    <source>
        <dbReference type="Proteomes" id="UP000265520"/>
    </source>
</evidence>
<accession>A0A392SUD9</accession>
<dbReference type="PANTHER" id="PTHR48206">
    <property type="entry name" value="CHLOROPLAST SENSOR KINASE, CHLOROPLASTIC"/>
    <property type="match status" value="1"/>
</dbReference>
<keyword evidence="2" id="KW-1185">Reference proteome</keyword>